<sequence length="130" mass="14223">MVNNNVPSPHKNRWTAAIRDGTRKVSRLSARLGGRPSMYQRRARTVLEVIQKLPTTNAVTSYPAPTPKVSHLGASVMTLGSGMATNTSSNATPIATRFAAMMDEVSMSWMRTRRRCGVSVNCPSSREPYA</sequence>
<protein>
    <submittedName>
        <fullName evidence="1">Uncharacterized protein</fullName>
    </submittedName>
</protein>
<name>A0A3E2MYG5_MYCMR</name>
<proteinExistence type="predicted"/>
<evidence type="ECO:0000313" key="2">
    <source>
        <dbReference type="Proteomes" id="UP000257451"/>
    </source>
</evidence>
<evidence type="ECO:0000313" key="1">
    <source>
        <dbReference type="EMBL" id="RFZ43959.1"/>
    </source>
</evidence>
<organism evidence="1 2">
    <name type="scientific">Mycobacterium marinum</name>
    <dbReference type="NCBI Taxonomy" id="1781"/>
    <lineage>
        <taxon>Bacteria</taxon>
        <taxon>Bacillati</taxon>
        <taxon>Actinomycetota</taxon>
        <taxon>Actinomycetes</taxon>
        <taxon>Mycobacteriales</taxon>
        <taxon>Mycobacteriaceae</taxon>
        <taxon>Mycobacterium</taxon>
        <taxon>Mycobacterium ulcerans group</taxon>
    </lineage>
</organism>
<accession>A0A3E2MYG5</accession>
<comment type="caution">
    <text evidence="1">The sequence shown here is derived from an EMBL/GenBank/DDBJ whole genome shotgun (WGS) entry which is preliminary data.</text>
</comment>
<gene>
    <name evidence="1" type="ORF">DAVIS_01763</name>
</gene>
<dbReference type="EMBL" id="PEDF01000045">
    <property type="protein sequence ID" value="RFZ43959.1"/>
    <property type="molecule type" value="Genomic_DNA"/>
</dbReference>
<dbReference type="AlphaFoldDB" id="A0A3E2MYG5"/>
<dbReference type="Proteomes" id="UP000257451">
    <property type="component" value="Unassembled WGS sequence"/>
</dbReference>
<reference evidence="1 2" key="1">
    <citation type="journal article" date="2018" name="Sci. Rep.">
        <title>Extensive genomic diversity among Mycobacterium marinum strains revealed by whole genome sequencing.</title>
        <authorList>
            <person name="Das S."/>
            <person name="Pettersson B.M."/>
            <person name="Behra P.R."/>
            <person name="Mallick A."/>
            <person name="Cheramie M."/>
            <person name="Ramesh M."/>
            <person name="Shirreff L."/>
            <person name="DuCote T."/>
            <person name="Dasgupta S."/>
            <person name="Ennis D.G."/>
            <person name="Kirsebom L.A."/>
        </authorList>
    </citation>
    <scope>NUCLEOTIDE SEQUENCE [LARGE SCALE GENOMIC DNA]</scope>
    <source>
        <strain evidence="1 2">Davis1</strain>
    </source>
</reference>